<accession>A0A6N2KI78</accession>
<proteinExistence type="inferred from homology"/>
<gene>
    <name evidence="2" type="ORF">SVIM_LOCUS28628</name>
</gene>
<dbReference type="PANTHER" id="PTHR11220:SF1">
    <property type="entry name" value="HEME-BINDING PROTEIN 2"/>
    <property type="match status" value="1"/>
</dbReference>
<dbReference type="InterPro" id="IPR011256">
    <property type="entry name" value="Reg_factor_effector_dom_sf"/>
</dbReference>
<dbReference type="EMBL" id="CAADRP010000091">
    <property type="protein sequence ID" value="VFU22904.1"/>
    <property type="molecule type" value="Genomic_DNA"/>
</dbReference>
<dbReference type="SUPFAM" id="SSF55136">
    <property type="entry name" value="Probable bacterial effector-binding domain"/>
    <property type="match status" value="1"/>
</dbReference>
<protein>
    <recommendedName>
        <fullName evidence="3">SOUL heme-binding protein</fullName>
    </recommendedName>
</protein>
<dbReference type="FunFam" id="3.20.80.10:FF:000002">
    <property type="entry name" value="Heme-binding protein 2"/>
    <property type="match status" value="1"/>
</dbReference>
<dbReference type="Pfam" id="PF04832">
    <property type="entry name" value="SOUL"/>
    <property type="match status" value="1"/>
</dbReference>
<comment type="similarity">
    <text evidence="1">Belongs to the HEBP family.</text>
</comment>
<name>A0A6N2KI78_SALVM</name>
<organism evidence="2">
    <name type="scientific">Salix viminalis</name>
    <name type="common">Common osier</name>
    <name type="synonym">Basket willow</name>
    <dbReference type="NCBI Taxonomy" id="40686"/>
    <lineage>
        <taxon>Eukaryota</taxon>
        <taxon>Viridiplantae</taxon>
        <taxon>Streptophyta</taxon>
        <taxon>Embryophyta</taxon>
        <taxon>Tracheophyta</taxon>
        <taxon>Spermatophyta</taxon>
        <taxon>Magnoliopsida</taxon>
        <taxon>eudicotyledons</taxon>
        <taxon>Gunneridae</taxon>
        <taxon>Pentapetalae</taxon>
        <taxon>rosids</taxon>
        <taxon>fabids</taxon>
        <taxon>Malpighiales</taxon>
        <taxon>Salicaceae</taxon>
        <taxon>Saliceae</taxon>
        <taxon>Salix</taxon>
    </lineage>
</organism>
<dbReference type="InterPro" id="IPR006917">
    <property type="entry name" value="SOUL_heme-bd"/>
</dbReference>
<dbReference type="AlphaFoldDB" id="A0A6N2KI78"/>
<sequence length="246" mass="27684">MSVSILKQNKDFNLLPLVGQPECEREMEKPRLWFFLLPGIVVLNLVCLCKAIESPQYEVVHAESDFEVRSYGNSTWMSAPVNELSFEKATLFGFHRLFQYIQGANLNYSRIAMTAPVVTSIIPGAGPFRSSAYAVRFYLPVKFQADPPAPIDELHLKPYMWNSRCVAVRKFHGYAKDENVAGEAKRLAVSLSRSPWFNSTSTESNYSYSIAQYDSPFHFIGRANEVWADIKAPEANGCESSGIASY</sequence>
<evidence type="ECO:0000313" key="2">
    <source>
        <dbReference type="EMBL" id="VFU22904.1"/>
    </source>
</evidence>
<evidence type="ECO:0008006" key="3">
    <source>
        <dbReference type="Google" id="ProtNLM"/>
    </source>
</evidence>
<evidence type="ECO:0000256" key="1">
    <source>
        <dbReference type="ARBA" id="ARBA00009817"/>
    </source>
</evidence>
<dbReference type="Gene3D" id="3.20.80.10">
    <property type="entry name" value="Regulatory factor, effector binding domain"/>
    <property type="match status" value="1"/>
</dbReference>
<reference evidence="2" key="1">
    <citation type="submission" date="2019-03" db="EMBL/GenBank/DDBJ databases">
        <authorList>
            <person name="Mank J."/>
            <person name="Almeida P."/>
        </authorList>
    </citation>
    <scope>NUCLEOTIDE SEQUENCE</scope>
    <source>
        <strain evidence="2">78183</strain>
    </source>
</reference>
<dbReference type="PANTHER" id="PTHR11220">
    <property type="entry name" value="HEME-BINDING PROTEIN-RELATED"/>
    <property type="match status" value="1"/>
</dbReference>